<gene>
    <name evidence="6" type="primary">Cfhr1</name>
    <name evidence="6" type="ORF">ALELAT_R15102</name>
</gene>
<dbReference type="InterPro" id="IPR000436">
    <property type="entry name" value="Sushi_SCR_CCP_dom"/>
</dbReference>
<comment type="caution">
    <text evidence="4">Lacks conserved residue(s) required for the propagation of feature annotation.</text>
</comment>
<feature type="domain" description="Sushi" evidence="5">
    <location>
        <begin position="1"/>
        <end position="52"/>
    </location>
</feature>
<accession>A0A7L0WRI1</accession>
<feature type="domain" description="Sushi" evidence="5">
    <location>
        <begin position="53"/>
        <end position="111"/>
    </location>
</feature>
<comment type="caution">
    <text evidence="6">The sequence shown here is derived from an EMBL/GenBank/DDBJ whole genome shotgun (WGS) entry which is preliminary data.</text>
</comment>
<dbReference type="FunFam" id="2.10.70.10:FF:000060">
    <property type="entry name" value="Complement inhibitory factor H"/>
    <property type="match status" value="1"/>
</dbReference>
<dbReference type="GO" id="GO:0006956">
    <property type="term" value="P:complement activation"/>
    <property type="evidence" value="ECO:0007669"/>
    <property type="project" value="TreeGrafter"/>
</dbReference>
<feature type="non-terminal residue" evidence="6">
    <location>
        <position position="198"/>
    </location>
</feature>
<dbReference type="GO" id="GO:0001851">
    <property type="term" value="F:complement component C3b binding"/>
    <property type="evidence" value="ECO:0007669"/>
    <property type="project" value="TreeGrafter"/>
</dbReference>
<dbReference type="FunFam" id="2.10.70.10:FF:000026">
    <property type="entry name" value="Complement inhibitory factor H"/>
    <property type="match status" value="1"/>
</dbReference>
<dbReference type="PANTHER" id="PTHR45785:SF7">
    <property type="entry name" value="COMPLEMENT FACTOR H"/>
    <property type="match status" value="1"/>
</dbReference>
<organism evidence="6 7">
    <name type="scientific">Alectura lathami</name>
    <name type="common">Australian brush turkey</name>
    <dbReference type="NCBI Taxonomy" id="81907"/>
    <lineage>
        <taxon>Eukaryota</taxon>
        <taxon>Metazoa</taxon>
        <taxon>Chordata</taxon>
        <taxon>Craniata</taxon>
        <taxon>Vertebrata</taxon>
        <taxon>Euteleostomi</taxon>
        <taxon>Archelosauria</taxon>
        <taxon>Archosauria</taxon>
        <taxon>Dinosauria</taxon>
        <taxon>Saurischia</taxon>
        <taxon>Theropoda</taxon>
        <taxon>Coelurosauria</taxon>
        <taxon>Aves</taxon>
        <taxon>Neognathae</taxon>
        <taxon>Galloanserae</taxon>
        <taxon>Galliformes</taxon>
        <taxon>Megapodiidae</taxon>
        <taxon>Alectura</taxon>
    </lineage>
</organism>
<evidence type="ECO:0000256" key="4">
    <source>
        <dbReference type="PROSITE-ProRule" id="PRU00302"/>
    </source>
</evidence>
<reference evidence="6 7" key="1">
    <citation type="submission" date="2019-09" db="EMBL/GenBank/DDBJ databases">
        <title>Bird 10,000 Genomes (B10K) Project - Family phase.</title>
        <authorList>
            <person name="Zhang G."/>
        </authorList>
    </citation>
    <scope>NUCLEOTIDE SEQUENCE [LARGE SCALE GENOMIC DNA]</scope>
    <source>
        <strain evidence="6">B10K-DU-001-39</strain>
        <tissue evidence="6">Muscle</tissue>
    </source>
</reference>
<evidence type="ECO:0000256" key="3">
    <source>
        <dbReference type="ARBA" id="ARBA00023157"/>
    </source>
</evidence>
<dbReference type="EMBL" id="VXAV01009232">
    <property type="protein sequence ID" value="NXL92772.1"/>
    <property type="molecule type" value="Genomic_DNA"/>
</dbReference>
<dbReference type="SUPFAM" id="SSF57535">
    <property type="entry name" value="Complement control module/SCR domain"/>
    <property type="match status" value="3"/>
</dbReference>
<sequence length="198" mass="21850">EIYNGHVIGTQQQKYLAGAHVQYECESNFQIMGVNYVTCSDGQWSQPPTCKDTSCEPPPDIAGGEVQGSKRSSYLPGETVEYECRQGFQMTGASTIQCQNGTWTVLPKCKVACTASEEDMKKNNLVLRWRGGRKLYSKSGDFIEFVCKRGHVQDPASSPFRVQCINGTLEYPVCKLGSKSSLSCHCLAAGFLHLQCRS</sequence>
<keyword evidence="1 4" id="KW-0768">Sushi</keyword>
<dbReference type="OrthoDB" id="10051774at2759"/>
<protein>
    <submittedName>
        <fullName evidence="6">FHR1 protein</fullName>
    </submittedName>
</protein>
<dbReference type="PANTHER" id="PTHR45785">
    <property type="entry name" value="COMPLEMENT FACTOR H-RELATED"/>
    <property type="match status" value="1"/>
</dbReference>
<dbReference type="InterPro" id="IPR035976">
    <property type="entry name" value="Sushi/SCR/CCP_sf"/>
</dbReference>
<dbReference type="GO" id="GO:0005615">
    <property type="term" value="C:extracellular space"/>
    <property type="evidence" value="ECO:0007669"/>
    <property type="project" value="TreeGrafter"/>
</dbReference>
<evidence type="ECO:0000256" key="2">
    <source>
        <dbReference type="ARBA" id="ARBA00022729"/>
    </source>
</evidence>
<keyword evidence="7" id="KW-1185">Reference proteome</keyword>
<evidence type="ECO:0000256" key="1">
    <source>
        <dbReference type="ARBA" id="ARBA00022659"/>
    </source>
</evidence>
<evidence type="ECO:0000313" key="7">
    <source>
        <dbReference type="Proteomes" id="UP000562322"/>
    </source>
</evidence>
<dbReference type="CDD" id="cd00033">
    <property type="entry name" value="CCP"/>
    <property type="match status" value="2"/>
</dbReference>
<dbReference type="Proteomes" id="UP000562322">
    <property type="component" value="Unassembled WGS sequence"/>
</dbReference>
<name>A0A7L0WRI1_ALELA</name>
<dbReference type="InterPro" id="IPR051503">
    <property type="entry name" value="ComplSys_Reg/VirEntry_Med"/>
</dbReference>
<dbReference type="Pfam" id="PF00084">
    <property type="entry name" value="Sushi"/>
    <property type="match status" value="2"/>
</dbReference>
<feature type="non-terminal residue" evidence="6">
    <location>
        <position position="1"/>
    </location>
</feature>
<feature type="disulfide bond" evidence="4">
    <location>
        <begin position="55"/>
        <end position="98"/>
    </location>
</feature>
<dbReference type="AlphaFoldDB" id="A0A7L0WRI1"/>
<proteinExistence type="predicted"/>
<keyword evidence="3 4" id="KW-1015">Disulfide bond</keyword>
<dbReference type="PROSITE" id="PS50923">
    <property type="entry name" value="SUSHI"/>
    <property type="match status" value="2"/>
</dbReference>
<keyword evidence="2" id="KW-0732">Signal</keyword>
<dbReference type="SMART" id="SM00032">
    <property type="entry name" value="CCP"/>
    <property type="match status" value="3"/>
</dbReference>
<evidence type="ECO:0000313" key="6">
    <source>
        <dbReference type="EMBL" id="NXL92772.1"/>
    </source>
</evidence>
<dbReference type="Gene3D" id="2.10.70.10">
    <property type="entry name" value="Complement Module, domain 1"/>
    <property type="match status" value="3"/>
</dbReference>
<evidence type="ECO:0000259" key="5">
    <source>
        <dbReference type="PROSITE" id="PS50923"/>
    </source>
</evidence>